<dbReference type="SUPFAM" id="SSF52047">
    <property type="entry name" value="RNI-like"/>
    <property type="match status" value="1"/>
</dbReference>
<dbReference type="InterPro" id="IPR052394">
    <property type="entry name" value="LRR-containing"/>
</dbReference>
<dbReference type="PANTHER" id="PTHR24114:SF2">
    <property type="entry name" value="F-BOX DOMAIN-CONTAINING PROTEIN-RELATED"/>
    <property type="match status" value="1"/>
</dbReference>
<dbReference type="InterPro" id="IPR001611">
    <property type="entry name" value="Leu-rich_rpt"/>
</dbReference>
<gene>
    <name evidence="1" type="ORF">AVDCRST_MAG56-3554</name>
</gene>
<dbReference type="SMART" id="SM00368">
    <property type="entry name" value="LRR_RI"/>
    <property type="match status" value="8"/>
</dbReference>
<name>A0A6J4JEM9_9SPHI</name>
<dbReference type="AlphaFoldDB" id="A0A6J4JEM9"/>
<dbReference type="EMBL" id="CADCTQ010000290">
    <property type="protein sequence ID" value="CAA9276818.1"/>
    <property type="molecule type" value="Genomic_DNA"/>
</dbReference>
<protein>
    <submittedName>
        <fullName evidence="1">Uncharacterized protein</fullName>
    </submittedName>
</protein>
<accession>A0A6J4JEM9</accession>
<reference evidence="1" key="1">
    <citation type="submission" date="2020-02" db="EMBL/GenBank/DDBJ databases">
        <authorList>
            <person name="Meier V. D."/>
        </authorList>
    </citation>
    <scope>NUCLEOTIDE SEQUENCE</scope>
    <source>
        <strain evidence="1">AVDCRST_MAG56</strain>
    </source>
</reference>
<dbReference type="Pfam" id="PF13516">
    <property type="entry name" value="LRR_6"/>
    <property type="match status" value="3"/>
</dbReference>
<organism evidence="1">
    <name type="scientific">uncultured Cytophagales bacterium</name>
    <dbReference type="NCBI Taxonomy" id="158755"/>
    <lineage>
        <taxon>Bacteria</taxon>
        <taxon>Pseudomonadati</taxon>
        <taxon>Bacteroidota</taxon>
        <taxon>Sphingobacteriia</taxon>
        <taxon>Sphingobacteriales</taxon>
        <taxon>environmental samples</taxon>
    </lineage>
</organism>
<sequence length="390" mass="41291">MSPAKPAFSPSHPVVCPVDQTYELSAQAQAQLAPLLEYLQTNALPPVSLTFPIGTLTPAGTLDLCKQNLGPQGALQVAAAVRKHEKIRHLLLGTNGVGDAGAAFLAAQLADHPTLQTLYLGCNYIQPHGLALLGEALAENTSIEGLWLKRNPFGRQGVDALVSLLQKNRTIRILDLVNTGIGVEGVKQLADVLQNGHNQVQRLYLGGNQLTPAAAVVLGELLRNESSITALLLNVNQLGDEGAFALAAALRDNATLTELGLASNGIGPEGAKALVEALLAHPAIRHLDLGYSRSTQVLGARANQLTDPVAVMLGQLVSKTRTLQSLNVVRHQFSEDGLNHLCRGLAHNTSLRTLSIDGKVPAALKEFVKSSVSHSTQADPDVTAIRSVYR</sequence>
<evidence type="ECO:0000313" key="1">
    <source>
        <dbReference type="EMBL" id="CAA9276818.1"/>
    </source>
</evidence>
<dbReference type="Gene3D" id="3.80.10.10">
    <property type="entry name" value="Ribonuclease Inhibitor"/>
    <property type="match status" value="3"/>
</dbReference>
<proteinExistence type="predicted"/>
<dbReference type="PANTHER" id="PTHR24114">
    <property type="entry name" value="LEUCINE RICH REPEAT FAMILY PROTEIN"/>
    <property type="match status" value="1"/>
</dbReference>
<dbReference type="InterPro" id="IPR032675">
    <property type="entry name" value="LRR_dom_sf"/>
</dbReference>